<evidence type="ECO:0000256" key="12">
    <source>
        <dbReference type="ARBA" id="ARBA00025198"/>
    </source>
</evidence>
<dbReference type="GO" id="GO:0005886">
    <property type="term" value="C:plasma membrane"/>
    <property type="evidence" value="ECO:0007669"/>
    <property type="project" value="UniProtKB-SubCell"/>
</dbReference>
<evidence type="ECO:0000256" key="1">
    <source>
        <dbReference type="ARBA" id="ARBA00005513"/>
    </source>
</evidence>
<evidence type="ECO:0000256" key="15">
    <source>
        <dbReference type="ARBA" id="ARBA00037847"/>
    </source>
</evidence>
<reference evidence="19" key="1">
    <citation type="submission" date="2016-10" db="EMBL/GenBank/DDBJ databases">
        <authorList>
            <person name="Varghese N."/>
            <person name="Submissions S."/>
        </authorList>
    </citation>
    <scope>NUCLEOTIDE SEQUENCE [LARGE SCALE GENOMIC DNA]</scope>
    <source>
        <strain evidence="19">Nm76</strain>
    </source>
</reference>
<comment type="function">
    <text evidence="12 16">F(1)F(0) ATP synthase produces ATP from ADP in the presence of a proton or sodium gradient. F-type ATPases consist of two structural domains, F(1) containing the extramembraneous catalytic core and F(0) containing the membrane proton channel, linked together by a central stalk and a peripheral stalk. During catalysis, ATP synthesis in the catalytic domain of F(1) is coupled via a rotary mechanism of the central stalk subunits to proton translocation.</text>
</comment>
<name>A0A1H8NTI8_9PROT</name>
<organism evidence="18 19">
    <name type="scientific">Nitrosomonas oligotropha</name>
    <dbReference type="NCBI Taxonomy" id="42354"/>
    <lineage>
        <taxon>Bacteria</taxon>
        <taxon>Pseudomonadati</taxon>
        <taxon>Pseudomonadota</taxon>
        <taxon>Betaproteobacteria</taxon>
        <taxon>Nitrosomonadales</taxon>
        <taxon>Nitrosomonadaceae</taxon>
        <taxon>Nitrosomonas</taxon>
    </lineage>
</organism>
<feature type="transmembrane region" description="Helical" evidence="16">
    <location>
        <begin position="6"/>
        <end position="26"/>
    </location>
</feature>
<dbReference type="RefSeq" id="WP_090317766.1">
    <property type="nucleotide sequence ID" value="NZ_FNOE01000007.1"/>
</dbReference>
<evidence type="ECO:0000256" key="13">
    <source>
        <dbReference type="ARBA" id="ARBA00025614"/>
    </source>
</evidence>
<dbReference type="SUPFAM" id="SSF81573">
    <property type="entry name" value="F1F0 ATP synthase subunit B, membrane domain"/>
    <property type="match status" value="1"/>
</dbReference>
<comment type="similarity">
    <text evidence="1 16 17">Belongs to the ATPase B chain family.</text>
</comment>
<evidence type="ECO:0000256" key="10">
    <source>
        <dbReference type="ARBA" id="ARBA00023136"/>
    </source>
</evidence>
<accession>A0A1H8NTI8</accession>
<evidence type="ECO:0000256" key="8">
    <source>
        <dbReference type="ARBA" id="ARBA00022989"/>
    </source>
</evidence>
<comment type="function">
    <text evidence="13">Component of the F(0) channel, it forms part of the peripheral stalk, linking F(1) to F(0). The b'-subunit is a diverged and duplicated form of b found in plants and photosynthetic bacteria.</text>
</comment>
<keyword evidence="19" id="KW-1185">Reference proteome</keyword>
<protein>
    <recommendedName>
        <fullName evidence="16">ATP synthase subunit b</fullName>
    </recommendedName>
    <alternativeName>
        <fullName evidence="16">ATP synthase F(0) sector subunit b</fullName>
    </alternativeName>
    <alternativeName>
        <fullName evidence="16">ATPase subunit I</fullName>
    </alternativeName>
    <alternativeName>
        <fullName evidence="16">F-type ATPase subunit b</fullName>
        <shortName evidence="16">F-ATPase subunit b</shortName>
    </alternativeName>
</protein>
<dbReference type="GO" id="GO:0046961">
    <property type="term" value="F:proton-transporting ATPase activity, rotational mechanism"/>
    <property type="evidence" value="ECO:0007669"/>
    <property type="project" value="TreeGrafter"/>
</dbReference>
<dbReference type="PANTHER" id="PTHR33445:SF1">
    <property type="entry name" value="ATP SYNTHASE SUBUNIT B"/>
    <property type="match status" value="1"/>
</dbReference>
<dbReference type="GO" id="GO:0046933">
    <property type="term" value="F:proton-transporting ATP synthase activity, rotational mechanism"/>
    <property type="evidence" value="ECO:0007669"/>
    <property type="project" value="UniProtKB-UniRule"/>
</dbReference>
<comment type="subunit">
    <text evidence="14">F-type ATPases have 2 components, F(1) - the catalytic core - and F(0) - the membrane proton channel. F(1) has five subunits: alpha(3), beta(3), gamma(1), delta(1), epsilon(1). F(0) has four main subunits: a(1), b(2) and c(10-14). The alpha and beta chains form an alternating ring which encloses part of the gamma chain. F(1) is attached to F(0) by a central stalk formed by the gamma and epsilon chains, while a peripheral stalk is formed by the delta and b chains.</text>
</comment>
<keyword evidence="3 16" id="KW-1003">Cell membrane</keyword>
<dbReference type="PANTHER" id="PTHR33445">
    <property type="entry name" value="ATP SYNTHASE SUBUNIT B', CHLOROPLASTIC"/>
    <property type="match status" value="1"/>
</dbReference>
<dbReference type="Pfam" id="PF00430">
    <property type="entry name" value="ATP-synt_B"/>
    <property type="match status" value="1"/>
</dbReference>
<gene>
    <name evidence="16" type="primary">atpF</name>
    <name evidence="18" type="ORF">SAMN05216333_10840</name>
</gene>
<evidence type="ECO:0000256" key="6">
    <source>
        <dbReference type="ARBA" id="ARBA00022692"/>
    </source>
</evidence>
<evidence type="ECO:0000256" key="14">
    <source>
        <dbReference type="ARBA" id="ARBA00026054"/>
    </source>
</evidence>
<evidence type="ECO:0000256" key="16">
    <source>
        <dbReference type="HAMAP-Rule" id="MF_01398"/>
    </source>
</evidence>
<keyword evidence="8 16" id="KW-1133">Transmembrane helix</keyword>
<dbReference type="NCBIfam" id="NF004411">
    <property type="entry name" value="PRK05759.1-2"/>
    <property type="match status" value="1"/>
</dbReference>
<evidence type="ECO:0000256" key="2">
    <source>
        <dbReference type="ARBA" id="ARBA00022448"/>
    </source>
</evidence>
<keyword evidence="6 16" id="KW-0812">Transmembrane</keyword>
<sequence length="157" mass="17554">MNINFTLISQAIAFSVFIWFTVKFVWPPLLRAIEERQKTIADGLAAGERGRHELELASQRSSDVLREAKQRASEIILQAEKRATEIVEEAKRTAKEEGDRIITGAKADISHEVFSAKEALRQHAAQLAIAGAEKILRREVDAKAHADILIAIEEDLK</sequence>
<keyword evidence="4" id="KW-0997">Cell inner membrane</keyword>
<dbReference type="EMBL" id="FODO01000008">
    <property type="protein sequence ID" value="SEO32946.1"/>
    <property type="molecule type" value="Genomic_DNA"/>
</dbReference>
<keyword evidence="10 16" id="KW-0472">Membrane</keyword>
<dbReference type="Gene3D" id="1.20.5.620">
    <property type="entry name" value="F1F0 ATP synthase subunit B, membrane domain"/>
    <property type="match status" value="1"/>
</dbReference>
<dbReference type="NCBIfam" id="TIGR01144">
    <property type="entry name" value="ATP_synt_b"/>
    <property type="match status" value="1"/>
</dbReference>
<dbReference type="GO" id="GO:0045259">
    <property type="term" value="C:proton-transporting ATP synthase complex"/>
    <property type="evidence" value="ECO:0007669"/>
    <property type="project" value="UniProtKB-KW"/>
</dbReference>
<dbReference type="GO" id="GO:0012505">
    <property type="term" value="C:endomembrane system"/>
    <property type="evidence" value="ECO:0007669"/>
    <property type="project" value="UniProtKB-SubCell"/>
</dbReference>
<dbReference type="STRING" id="42354.SAMN05216333_10840"/>
<dbReference type="OrthoDB" id="9788020at2"/>
<proteinExistence type="inferred from homology"/>
<keyword evidence="11 16" id="KW-0066">ATP synthesis</keyword>
<dbReference type="FunFam" id="1.20.5.620:FF:000001">
    <property type="entry name" value="ATP synthase subunit b"/>
    <property type="match status" value="1"/>
</dbReference>
<evidence type="ECO:0000313" key="18">
    <source>
        <dbReference type="EMBL" id="SEO32946.1"/>
    </source>
</evidence>
<keyword evidence="2 16" id="KW-0813">Transport</keyword>
<keyword evidence="7 16" id="KW-0375">Hydrogen ion transport</keyword>
<keyword evidence="5 16" id="KW-0138">CF(0)</keyword>
<comment type="subcellular location">
    <subcellularLocation>
        <location evidence="16">Cell membrane</location>
        <topology evidence="16">Single-pass membrane protein</topology>
    </subcellularLocation>
    <subcellularLocation>
        <location evidence="15">Endomembrane system</location>
        <topology evidence="15">Single-pass membrane protein</topology>
    </subcellularLocation>
</comment>
<dbReference type="InterPro" id="IPR002146">
    <property type="entry name" value="ATP_synth_b/b'su_bac/chlpt"/>
</dbReference>
<dbReference type="HAMAP" id="MF_01398">
    <property type="entry name" value="ATP_synth_b_bprime"/>
    <property type="match status" value="1"/>
</dbReference>
<dbReference type="AlphaFoldDB" id="A0A1H8NTI8"/>
<evidence type="ECO:0000256" key="7">
    <source>
        <dbReference type="ARBA" id="ARBA00022781"/>
    </source>
</evidence>
<comment type="subunit">
    <text evidence="16">F-type ATPases have 2 components, F(1) - the catalytic core - and F(0) - the membrane proton channel. F(1) has five subunits: alpha(3), beta(3), gamma(1), delta(1), epsilon(1). F(0) has three main subunits: a(1), b(2) and c(10-14). The alpha and beta chains form an alternating ring which encloses part of the gamma chain. F(1) is attached to F(0) by a central stalk formed by the gamma and epsilon chains, while a peripheral stalk is formed by the delta and b chains.</text>
</comment>
<evidence type="ECO:0000256" key="11">
    <source>
        <dbReference type="ARBA" id="ARBA00023310"/>
    </source>
</evidence>
<dbReference type="Proteomes" id="UP000198814">
    <property type="component" value="Unassembled WGS sequence"/>
</dbReference>
<evidence type="ECO:0000256" key="9">
    <source>
        <dbReference type="ARBA" id="ARBA00023065"/>
    </source>
</evidence>
<evidence type="ECO:0000313" key="19">
    <source>
        <dbReference type="Proteomes" id="UP000198814"/>
    </source>
</evidence>
<dbReference type="CDD" id="cd06503">
    <property type="entry name" value="ATP-synt_Fo_b"/>
    <property type="match status" value="1"/>
</dbReference>
<dbReference type="InterPro" id="IPR005864">
    <property type="entry name" value="ATP_synth_F0_bsu_bac"/>
</dbReference>
<evidence type="ECO:0000256" key="3">
    <source>
        <dbReference type="ARBA" id="ARBA00022475"/>
    </source>
</evidence>
<evidence type="ECO:0000256" key="4">
    <source>
        <dbReference type="ARBA" id="ARBA00022519"/>
    </source>
</evidence>
<keyword evidence="9 16" id="KW-0406">Ion transport</keyword>
<dbReference type="InterPro" id="IPR028987">
    <property type="entry name" value="ATP_synth_B-like_membr_sf"/>
</dbReference>
<evidence type="ECO:0000256" key="5">
    <source>
        <dbReference type="ARBA" id="ARBA00022547"/>
    </source>
</evidence>
<dbReference type="InterPro" id="IPR050059">
    <property type="entry name" value="ATP_synthase_B_chain"/>
</dbReference>
<evidence type="ECO:0000256" key="17">
    <source>
        <dbReference type="RuleBase" id="RU003848"/>
    </source>
</evidence>